<comment type="caution">
    <text evidence="2">The sequence shown here is derived from an EMBL/GenBank/DDBJ whole genome shotgun (WGS) entry which is preliminary data.</text>
</comment>
<accession>E7GIW5</accession>
<evidence type="ECO:0000313" key="2">
    <source>
        <dbReference type="EMBL" id="EGA95238.1"/>
    </source>
</evidence>
<name>E7GIW5_CLOS6</name>
<dbReference type="STRING" id="1512.GCA_900049235_00943"/>
<feature type="transmembrane region" description="Helical" evidence="1">
    <location>
        <begin position="75"/>
        <end position="94"/>
    </location>
</feature>
<keyword evidence="1" id="KW-1133">Transmembrane helix</keyword>
<keyword evidence="1" id="KW-0472">Membrane</keyword>
<protein>
    <submittedName>
        <fullName evidence="2">Membrane protein</fullName>
    </submittedName>
</protein>
<dbReference type="AlphaFoldDB" id="E7GIW5"/>
<dbReference type="InterPro" id="IPR021257">
    <property type="entry name" value="DUF2809"/>
</dbReference>
<dbReference type="Proteomes" id="UP000002970">
    <property type="component" value="Unassembled WGS sequence"/>
</dbReference>
<dbReference type="Pfam" id="PF10990">
    <property type="entry name" value="DUF2809"/>
    <property type="match status" value="1"/>
</dbReference>
<dbReference type="HOGENOM" id="CLU_1831711_0_0_9"/>
<proteinExistence type="predicted"/>
<keyword evidence="1" id="KW-0812">Transmembrane</keyword>
<feature type="transmembrane region" description="Helical" evidence="1">
    <location>
        <begin position="50"/>
        <end position="68"/>
    </location>
</feature>
<sequence length="140" mass="16064">MSHIANQEGFCHEAYENHKSPNPLSHHVPLPSAHRAVHRDFVHDRFIRPYAGDVLVVILIYTFLRALFPHGVKNLVWYVLLFAVSVEILQYFHIGRLLGLEHNRAAMIILGSTFDVKDILCYAAGCLIILVWEQPGRRKL</sequence>
<gene>
    <name evidence="2" type="ORF">HMPREF9474_00858</name>
</gene>
<dbReference type="EMBL" id="ADLQ01000022">
    <property type="protein sequence ID" value="EGA95238.1"/>
    <property type="molecule type" value="Genomic_DNA"/>
</dbReference>
<dbReference type="eggNOG" id="ENOG503314C">
    <property type="taxonomic scope" value="Bacteria"/>
</dbReference>
<keyword evidence="3" id="KW-1185">Reference proteome</keyword>
<feature type="transmembrane region" description="Helical" evidence="1">
    <location>
        <begin position="106"/>
        <end position="132"/>
    </location>
</feature>
<reference evidence="2 3" key="1">
    <citation type="submission" date="2010-12" db="EMBL/GenBank/DDBJ databases">
        <title>The Genome Sequence of Clostridium symbiosum strain WAL-14163.</title>
        <authorList>
            <person name="Earl A."/>
            <person name="Ward D."/>
            <person name="Feldgarden M."/>
            <person name="Gevers D."/>
            <person name="Finegold S.M."/>
            <person name="Summanen P.H."/>
            <person name="Molitoris D.R."/>
            <person name="Vaisanen M.L."/>
            <person name="Daigneault M."/>
            <person name="Young S.K."/>
            <person name="Zeng Q."/>
            <person name="Gargeya S."/>
            <person name="Fitzgerald M."/>
            <person name="Haas B."/>
            <person name="Abouelleil A."/>
            <person name="Alvarado L."/>
            <person name="Arachchi H.M."/>
            <person name="Berlin A."/>
            <person name="Brown A."/>
            <person name="Chapman S.B."/>
            <person name="Chen Z."/>
            <person name="Dunbar C."/>
            <person name="Freedman E."/>
            <person name="Gearin G."/>
            <person name="Gellesch M."/>
            <person name="Goldberg J."/>
            <person name="Griggs A."/>
            <person name="Gujja S."/>
            <person name="Heilman E."/>
            <person name="Heiman D."/>
            <person name="Howarth C."/>
            <person name="Larson L."/>
            <person name="Lui A."/>
            <person name="MacDonald P.J.P."/>
            <person name="Mehta T."/>
            <person name="Montmayeur A."/>
            <person name="Murphy C."/>
            <person name="Neiman D."/>
            <person name="Pearson M."/>
            <person name="Priest M."/>
            <person name="Roberts A."/>
            <person name="Saif S."/>
            <person name="Shea T."/>
            <person name="Shenoy N."/>
            <person name="Sisk P."/>
            <person name="Stolte C."/>
            <person name="Sykes S."/>
            <person name="White J."/>
            <person name="Yandava C."/>
            <person name="Nusbaum C."/>
            <person name="Birren B."/>
        </authorList>
    </citation>
    <scope>NUCLEOTIDE SEQUENCE [LARGE SCALE GENOMIC DNA]</scope>
    <source>
        <strain evidence="2 3">WAL-14163</strain>
    </source>
</reference>
<organism evidence="2 3">
    <name type="scientific">Clostridium symbiosum (strain WAL-14163)</name>
    <dbReference type="NCBI Taxonomy" id="742740"/>
    <lineage>
        <taxon>Bacteria</taxon>
        <taxon>Bacillati</taxon>
        <taxon>Bacillota</taxon>
        <taxon>Clostridia</taxon>
        <taxon>Lachnospirales</taxon>
        <taxon>Lachnospiraceae</taxon>
        <taxon>Otoolea</taxon>
    </lineage>
</organism>
<evidence type="ECO:0000313" key="3">
    <source>
        <dbReference type="Proteomes" id="UP000002970"/>
    </source>
</evidence>
<evidence type="ECO:0000256" key="1">
    <source>
        <dbReference type="SAM" id="Phobius"/>
    </source>
</evidence>